<evidence type="ECO:0000313" key="3">
    <source>
        <dbReference type="Proteomes" id="UP001270362"/>
    </source>
</evidence>
<dbReference type="Proteomes" id="UP001270362">
    <property type="component" value="Unassembled WGS sequence"/>
</dbReference>
<reference evidence="2" key="1">
    <citation type="journal article" date="2023" name="Mol. Phylogenet. Evol.">
        <title>Genome-scale phylogeny and comparative genomics of the fungal order Sordariales.</title>
        <authorList>
            <person name="Hensen N."/>
            <person name="Bonometti L."/>
            <person name="Westerberg I."/>
            <person name="Brannstrom I.O."/>
            <person name="Guillou S."/>
            <person name="Cros-Aarteil S."/>
            <person name="Calhoun S."/>
            <person name="Haridas S."/>
            <person name="Kuo A."/>
            <person name="Mondo S."/>
            <person name="Pangilinan J."/>
            <person name="Riley R."/>
            <person name="LaButti K."/>
            <person name="Andreopoulos B."/>
            <person name="Lipzen A."/>
            <person name="Chen C."/>
            <person name="Yan M."/>
            <person name="Daum C."/>
            <person name="Ng V."/>
            <person name="Clum A."/>
            <person name="Steindorff A."/>
            <person name="Ohm R.A."/>
            <person name="Martin F."/>
            <person name="Silar P."/>
            <person name="Natvig D.O."/>
            <person name="Lalanne C."/>
            <person name="Gautier V."/>
            <person name="Ament-Velasquez S.L."/>
            <person name="Kruys A."/>
            <person name="Hutchinson M.I."/>
            <person name="Powell A.J."/>
            <person name="Barry K."/>
            <person name="Miller A.N."/>
            <person name="Grigoriev I.V."/>
            <person name="Debuchy R."/>
            <person name="Gladieux P."/>
            <person name="Hiltunen Thoren M."/>
            <person name="Johannesson H."/>
        </authorList>
    </citation>
    <scope>NUCLEOTIDE SEQUENCE</scope>
    <source>
        <strain evidence="2">CBS 314.62</strain>
    </source>
</reference>
<sequence>MKPAPPAVVFSCLWHCVQHFGKDDSAFSAASCQCAKSHGGPCRRTGSAWASSCRQTEVGILSGCRGTSMNLSNDSHLLLCSSGVLLLSARSNEKYMRGRPAEQWKVAGRSSTPAASRTFQVAFQVSWSGLRRPRNAAQSPSKMPDSQPKPPSLARPNGVPGARGVSGISEG</sequence>
<proteinExistence type="predicted"/>
<evidence type="ECO:0000313" key="2">
    <source>
        <dbReference type="EMBL" id="KAK3694384.1"/>
    </source>
</evidence>
<dbReference type="AlphaFoldDB" id="A0AAE0XJ64"/>
<feature type="region of interest" description="Disordered" evidence="1">
    <location>
        <begin position="130"/>
        <end position="171"/>
    </location>
</feature>
<evidence type="ECO:0000256" key="1">
    <source>
        <dbReference type="SAM" id="MobiDB-lite"/>
    </source>
</evidence>
<accession>A0AAE0XJ64</accession>
<reference evidence="2" key="2">
    <citation type="submission" date="2023-06" db="EMBL/GenBank/DDBJ databases">
        <authorList>
            <consortium name="Lawrence Berkeley National Laboratory"/>
            <person name="Haridas S."/>
            <person name="Hensen N."/>
            <person name="Bonometti L."/>
            <person name="Westerberg I."/>
            <person name="Brannstrom I.O."/>
            <person name="Guillou S."/>
            <person name="Cros-Aarteil S."/>
            <person name="Calhoun S."/>
            <person name="Kuo A."/>
            <person name="Mondo S."/>
            <person name="Pangilinan J."/>
            <person name="Riley R."/>
            <person name="Labutti K."/>
            <person name="Andreopoulos B."/>
            <person name="Lipzen A."/>
            <person name="Chen C."/>
            <person name="Yanf M."/>
            <person name="Daum C."/>
            <person name="Ng V."/>
            <person name="Clum A."/>
            <person name="Steindorff A."/>
            <person name="Ohm R."/>
            <person name="Martin F."/>
            <person name="Silar P."/>
            <person name="Natvig D."/>
            <person name="Lalanne C."/>
            <person name="Gautier V."/>
            <person name="Ament-Velasquez S.L."/>
            <person name="Kruys A."/>
            <person name="Hutchinson M.I."/>
            <person name="Powell A.J."/>
            <person name="Barry K."/>
            <person name="Miller A.N."/>
            <person name="Grigoriev I.V."/>
            <person name="Debuchy R."/>
            <person name="Gladieux P."/>
            <person name="Thoren M.H."/>
            <person name="Johannesson H."/>
        </authorList>
    </citation>
    <scope>NUCLEOTIDE SEQUENCE</scope>
    <source>
        <strain evidence="2">CBS 314.62</strain>
    </source>
</reference>
<name>A0AAE0XJ64_9PEZI</name>
<keyword evidence="3" id="KW-1185">Reference proteome</keyword>
<comment type="caution">
    <text evidence="2">The sequence shown here is derived from an EMBL/GenBank/DDBJ whole genome shotgun (WGS) entry which is preliminary data.</text>
</comment>
<protein>
    <submittedName>
        <fullName evidence="2">Uncharacterized protein</fullName>
    </submittedName>
</protein>
<gene>
    <name evidence="2" type="ORF">B0T22DRAFT_69567</name>
</gene>
<organism evidence="2 3">
    <name type="scientific">Podospora appendiculata</name>
    <dbReference type="NCBI Taxonomy" id="314037"/>
    <lineage>
        <taxon>Eukaryota</taxon>
        <taxon>Fungi</taxon>
        <taxon>Dikarya</taxon>
        <taxon>Ascomycota</taxon>
        <taxon>Pezizomycotina</taxon>
        <taxon>Sordariomycetes</taxon>
        <taxon>Sordariomycetidae</taxon>
        <taxon>Sordariales</taxon>
        <taxon>Podosporaceae</taxon>
        <taxon>Podospora</taxon>
    </lineage>
</organism>
<dbReference type="EMBL" id="JAULSO010000001">
    <property type="protein sequence ID" value="KAK3694384.1"/>
    <property type="molecule type" value="Genomic_DNA"/>
</dbReference>